<dbReference type="OMA" id="CIVEEYT"/>
<evidence type="ECO:0000313" key="3">
    <source>
        <dbReference type="Proteomes" id="UP000184546"/>
    </source>
</evidence>
<gene>
    <name evidence="2" type="ORF">ASPACDRAFT_44304</name>
</gene>
<sequence>MCHIRETIEVLPGGIRRIERKVKRCPRGWIRLCRKETRTSIERDCREVPVNTTMRGLDDPHGMPRPLTRRRSGSFKFRFPFLRRQPDSSDDELRRPLPLRRPRGRPWQRTPVVVDPPRRPEPQLVSPMRPKTSYRSTPSRSPPAIHFAAPRPGARALREERLPRGRPRPVTPSPVGLPSIPPKRRRLTRAFKQIFVTQPRRPTSPITMDPEVVHRPSPSHKNRLTRAIKQVFRPRSRSQPARPAVELEIRQPRSQAARVISPVPPIPPRRTRPPRPRSPVAEREPIRKTRSTPGMPRLRTASPHQSSRSMTPTRHVHFAENLEQVPPSSSENSPVEDTTTGSSGEDSPTRPSTMRPPPSRIPIRPMNRRSRSLDTNASRGRMASRDPARPRTASPYPTRLDSRARPTPSTSRSHTLQQARPRIIQEGRRDLRERGSRLLRTAFARRSDEAVRSPRMVHRRTRPRTRASMTDCWPMFPSDERIADEDDRSGGSRLGRWQ</sequence>
<organism evidence="2 3">
    <name type="scientific">Aspergillus aculeatus (strain ATCC 16872 / CBS 172.66 / WB 5094)</name>
    <dbReference type="NCBI Taxonomy" id="690307"/>
    <lineage>
        <taxon>Eukaryota</taxon>
        <taxon>Fungi</taxon>
        <taxon>Dikarya</taxon>
        <taxon>Ascomycota</taxon>
        <taxon>Pezizomycotina</taxon>
        <taxon>Eurotiomycetes</taxon>
        <taxon>Eurotiomycetidae</taxon>
        <taxon>Eurotiales</taxon>
        <taxon>Aspergillaceae</taxon>
        <taxon>Aspergillus</taxon>
        <taxon>Aspergillus subgen. Circumdati</taxon>
    </lineage>
</organism>
<feature type="compositionally biased region" description="Low complexity" evidence="1">
    <location>
        <begin position="129"/>
        <end position="143"/>
    </location>
</feature>
<evidence type="ECO:0000313" key="2">
    <source>
        <dbReference type="EMBL" id="OJJ98676.1"/>
    </source>
</evidence>
<name>A0A1L9WR77_ASPA1</name>
<feature type="region of interest" description="Disordered" evidence="1">
    <location>
        <begin position="200"/>
        <end position="420"/>
    </location>
</feature>
<dbReference type="GeneID" id="30975217"/>
<feature type="compositionally biased region" description="Basic residues" evidence="1">
    <location>
        <begin position="97"/>
        <end position="106"/>
    </location>
</feature>
<accession>A0A1L9WR77</accession>
<keyword evidence="3" id="KW-1185">Reference proteome</keyword>
<reference evidence="3" key="1">
    <citation type="journal article" date="2017" name="Genome Biol.">
        <title>Comparative genomics reveals high biological diversity and specific adaptations in the industrially and medically important fungal genus Aspergillus.</title>
        <authorList>
            <person name="de Vries R.P."/>
            <person name="Riley R."/>
            <person name="Wiebenga A."/>
            <person name="Aguilar-Osorio G."/>
            <person name="Amillis S."/>
            <person name="Uchima C.A."/>
            <person name="Anderluh G."/>
            <person name="Asadollahi M."/>
            <person name="Askin M."/>
            <person name="Barry K."/>
            <person name="Battaglia E."/>
            <person name="Bayram O."/>
            <person name="Benocci T."/>
            <person name="Braus-Stromeyer S.A."/>
            <person name="Caldana C."/>
            <person name="Canovas D."/>
            <person name="Cerqueira G.C."/>
            <person name="Chen F."/>
            <person name="Chen W."/>
            <person name="Choi C."/>
            <person name="Clum A."/>
            <person name="Dos Santos R.A."/>
            <person name="Damasio A.R."/>
            <person name="Diallinas G."/>
            <person name="Emri T."/>
            <person name="Fekete E."/>
            <person name="Flipphi M."/>
            <person name="Freyberg S."/>
            <person name="Gallo A."/>
            <person name="Gournas C."/>
            <person name="Habgood R."/>
            <person name="Hainaut M."/>
            <person name="Harispe M.L."/>
            <person name="Henrissat B."/>
            <person name="Hilden K.S."/>
            <person name="Hope R."/>
            <person name="Hossain A."/>
            <person name="Karabika E."/>
            <person name="Karaffa L."/>
            <person name="Karanyi Z."/>
            <person name="Krasevec N."/>
            <person name="Kuo A."/>
            <person name="Kusch H."/>
            <person name="LaButti K."/>
            <person name="Lagendijk E.L."/>
            <person name="Lapidus A."/>
            <person name="Levasseur A."/>
            <person name="Lindquist E."/>
            <person name="Lipzen A."/>
            <person name="Logrieco A.F."/>
            <person name="MacCabe A."/>
            <person name="Maekelae M.R."/>
            <person name="Malavazi I."/>
            <person name="Melin P."/>
            <person name="Meyer V."/>
            <person name="Mielnichuk N."/>
            <person name="Miskei M."/>
            <person name="Molnar A.P."/>
            <person name="Mule G."/>
            <person name="Ngan C.Y."/>
            <person name="Orejas M."/>
            <person name="Orosz E."/>
            <person name="Ouedraogo J.P."/>
            <person name="Overkamp K.M."/>
            <person name="Park H.-S."/>
            <person name="Perrone G."/>
            <person name="Piumi F."/>
            <person name="Punt P.J."/>
            <person name="Ram A.F."/>
            <person name="Ramon A."/>
            <person name="Rauscher S."/>
            <person name="Record E."/>
            <person name="Riano-Pachon D.M."/>
            <person name="Robert V."/>
            <person name="Roehrig J."/>
            <person name="Ruller R."/>
            <person name="Salamov A."/>
            <person name="Salih N.S."/>
            <person name="Samson R.A."/>
            <person name="Sandor E."/>
            <person name="Sanguinetti M."/>
            <person name="Schuetze T."/>
            <person name="Sepcic K."/>
            <person name="Shelest E."/>
            <person name="Sherlock G."/>
            <person name="Sophianopoulou V."/>
            <person name="Squina F.M."/>
            <person name="Sun H."/>
            <person name="Susca A."/>
            <person name="Todd R.B."/>
            <person name="Tsang A."/>
            <person name="Unkles S.E."/>
            <person name="van de Wiele N."/>
            <person name="van Rossen-Uffink D."/>
            <person name="Oliveira J.V."/>
            <person name="Vesth T.C."/>
            <person name="Visser J."/>
            <person name="Yu J.-H."/>
            <person name="Zhou M."/>
            <person name="Andersen M.R."/>
            <person name="Archer D.B."/>
            <person name="Baker S.E."/>
            <person name="Benoit I."/>
            <person name="Brakhage A.A."/>
            <person name="Braus G.H."/>
            <person name="Fischer R."/>
            <person name="Frisvad J.C."/>
            <person name="Goldman G.H."/>
            <person name="Houbraken J."/>
            <person name="Oakley B."/>
            <person name="Pocsi I."/>
            <person name="Scazzocchio C."/>
            <person name="Seiboth B."/>
            <person name="vanKuyk P.A."/>
            <person name="Wortman J."/>
            <person name="Dyer P.S."/>
            <person name="Grigoriev I.V."/>
        </authorList>
    </citation>
    <scope>NUCLEOTIDE SEQUENCE [LARGE SCALE GENOMIC DNA]</scope>
    <source>
        <strain evidence="3">ATCC 16872 / CBS 172.66 / WB 5094</strain>
    </source>
</reference>
<feature type="compositionally biased region" description="Basic residues" evidence="1">
    <location>
        <begin position="455"/>
        <end position="465"/>
    </location>
</feature>
<feature type="compositionally biased region" description="Basic residues" evidence="1">
    <location>
        <begin position="217"/>
        <end position="236"/>
    </location>
</feature>
<proteinExistence type="predicted"/>
<feature type="compositionally biased region" description="Low complexity" evidence="1">
    <location>
        <begin position="325"/>
        <end position="336"/>
    </location>
</feature>
<dbReference type="AlphaFoldDB" id="A0A1L9WR77"/>
<feature type="compositionally biased region" description="Basic and acidic residues" evidence="1">
    <location>
        <begin position="84"/>
        <end position="95"/>
    </location>
</feature>
<dbReference type="EMBL" id="KV878979">
    <property type="protein sequence ID" value="OJJ98676.1"/>
    <property type="molecule type" value="Genomic_DNA"/>
</dbReference>
<dbReference type="RefSeq" id="XP_020055016.1">
    <property type="nucleotide sequence ID" value="XM_020201403.1"/>
</dbReference>
<feature type="region of interest" description="Disordered" evidence="1">
    <location>
        <begin position="450"/>
        <end position="498"/>
    </location>
</feature>
<feature type="region of interest" description="Disordered" evidence="1">
    <location>
        <begin position="80"/>
        <end position="182"/>
    </location>
</feature>
<evidence type="ECO:0000256" key="1">
    <source>
        <dbReference type="SAM" id="MobiDB-lite"/>
    </source>
</evidence>
<feature type="compositionally biased region" description="Polar residues" evidence="1">
    <location>
        <begin position="337"/>
        <end position="346"/>
    </location>
</feature>
<dbReference type="Proteomes" id="UP000184546">
    <property type="component" value="Unassembled WGS sequence"/>
</dbReference>
<feature type="compositionally biased region" description="Polar residues" evidence="1">
    <location>
        <begin position="302"/>
        <end position="312"/>
    </location>
</feature>
<dbReference type="OrthoDB" id="4506462at2759"/>
<dbReference type="VEuPathDB" id="FungiDB:ASPACDRAFT_44304"/>
<dbReference type="STRING" id="690307.A0A1L9WR77"/>
<protein>
    <submittedName>
        <fullName evidence="2">Uncharacterized protein</fullName>
    </submittedName>
</protein>